<dbReference type="InterPro" id="IPR015797">
    <property type="entry name" value="NUDIX_hydrolase-like_dom_sf"/>
</dbReference>
<protein>
    <recommendedName>
        <fullName evidence="2">Nudix hydrolase domain-containing protein</fullName>
    </recommendedName>
</protein>
<dbReference type="Gene3D" id="3.90.79.10">
    <property type="entry name" value="Nucleoside Triphosphate Pyrophosphohydrolase"/>
    <property type="match status" value="1"/>
</dbReference>
<dbReference type="PROSITE" id="PS51462">
    <property type="entry name" value="NUDIX"/>
    <property type="match status" value="1"/>
</dbReference>
<dbReference type="PRINTS" id="PR00502">
    <property type="entry name" value="NUDIXFAMILY"/>
</dbReference>
<dbReference type="RefSeq" id="WP_146884291.1">
    <property type="nucleotide sequence ID" value="NZ_BJXB01000008.1"/>
</dbReference>
<dbReference type="EMBL" id="BJXB01000008">
    <property type="protein sequence ID" value="GEM46475.1"/>
    <property type="molecule type" value="Genomic_DNA"/>
</dbReference>
<dbReference type="PANTHER" id="PTHR43736">
    <property type="entry name" value="ADP-RIBOSE PYROPHOSPHATASE"/>
    <property type="match status" value="1"/>
</dbReference>
<evidence type="ECO:0000313" key="4">
    <source>
        <dbReference type="Proteomes" id="UP000321306"/>
    </source>
</evidence>
<evidence type="ECO:0000256" key="1">
    <source>
        <dbReference type="ARBA" id="ARBA00022801"/>
    </source>
</evidence>
<dbReference type="GO" id="GO:0016787">
    <property type="term" value="F:hydrolase activity"/>
    <property type="evidence" value="ECO:0007669"/>
    <property type="project" value="UniProtKB-KW"/>
</dbReference>
<reference evidence="3 4" key="1">
    <citation type="submission" date="2019-07" db="EMBL/GenBank/DDBJ databases">
        <title>Whole genome shotgun sequence of Deinococcus cellulosilyticus NBRC 106333.</title>
        <authorList>
            <person name="Hosoyama A."/>
            <person name="Uohara A."/>
            <person name="Ohji S."/>
            <person name="Ichikawa N."/>
        </authorList>
    </citation>
    <scope>NUCLEOTIDE SEQUENCE [LARGE SCALE GENOMIC DNA]</scope>
    <source>
        <strain evidence="3 4">NBRC 106333</strain>
    </source>
</reference>
<dbReference type="Pfam" id="PF00293">
    <property type="entry name" value="NUDIX"/>
    <property type="match status" value="1"/>
</dbReference>
<evidence type="ECO:0000313" key="3">
    <source>
        <dbReference type="EMBL" id="GEM46475.1"/>
    </source>
</evidence>
<evidence type="ECO:0000259" key="2">
    <source>
        <dbReference type="PROSITE" id="PS51462"/>
    </source>
</evidence>
<comment type="caution">
    <text evidence="3">The sequence shown here is derived from an EMBL/GenBank/DDBJ whole genome shotgun (WGS) entry which is preliminary data.</text>
</comment>
<organism evidence="3 4">
    <name type="scientific">Deinococcus cellulosilyticus (strain DSM 18568 / NBRC 106333 / KACC 11606 / 5516J-15)</name>
    <dbReference type="NCBI Taxonomy" id="1223518"/>
    <lineage>
        <taxon>Bacteria</taxon>
        <taxon>Thermotogati</taxon>
        <taxon>Deinococcota</taxon>
        <taxon>Deinococci</taxon>
        <taxon>Deinococcales</taxon>
        <taxon>Deinococcaceae</taxon>
        <taxon>Deinococcus</taxon>
    </lineage>
</organism>
<dbReference type="InterPro" id="IPR020476">
    <property type="entry name" value="Nudix_hydrolase"/>
</dbReference>
<sequence>MTPTFIVNVEVVIHHKDRYLMTLRSLNEAHAGGTYAFPGGKVEQHEIMQDVLEHVARREVREEVGLEVGPLTYLEANSFLAGDLPCINVVMMAPYLSGKVQVQEEELSAAEWLTLEEALSRKETPIWTRNSLKKAAQKRAELESEPHAIR</sequence>
<gene>
    <name evidence="3" type="ORF">DC3_21100</name>
</gene>
<accession>A0A511N0S8</accession>
<dbReference type="InterPro" id="IPR000086">
    <property type="entry name" value="NUDIX_hydrolase_dom"/>
</dbReference>
<keyword evidence="1" id="KW-0378">Hydrolase</keyword>
<dbReference type="Proteomes" id="UP000321306">
    <property type="component" value="Unassembled WGS sequence"/>
</dbReference>
<keyword evidence="4" id="KW-1185">Reference proteome</keyword>
<dbReference type="OrthoDB" id="3531896at2"/>
<proteinExistence type="predicted"/>
<feature type="domain" description="Nudix hydrolase" evidence="2">
    <location>
        <begin position="4"/>
        <end position="137"/>
    </location>
</feature>
<name>A0A511N0S8_DEIC1</name>
<dbReference type="PANTHER" id="PTHR43736:SF1">
    <property type="entry name" value="DIHYDRONEOPTERIN TRIPHOSPHATE DIPHOSPHATASE"/>
    <property type="match status" value="1"/>
</dbReference>
<dbReference type="SUPFAM" id="SSF55811">
    <property type="entry name" value="Nudix"/>
    <property type="match status" value="1"/>
</dbReference>
<dbReference type="AlphaFoldDB" id="A0A511N0S8"/>